<evidence type="ECO:0000313" key="2">
    <source>
        <dbReference type="Proteomes" id="UP000031643"/>
    </source>
</evidence>
<dbReference type="AlphaFoldDB" id="A0A0A8K0W9"/>
<proteinExistence type="predicted"/>
<protein>
    <submittedName>
        <fullName evidence="1">Uncharacterized protein</fullName>
    </submittedName>
</protein>
<sequence>MAQTLARSIHLLGEQRPEIPLNFQGRFYRLTFSHDNEED</sequence>
<dbReference type="EMBL" id="AP014648">
    <property type="protein sequence ID" value="BAQ15649.1"/>
    <property type="molecule type" value="Genomic_DNA"/>
</dbReference>
<gene>
    <name evidence="1" type="ORF">GL4_0179</name>
</gene>
<dbReference type="KEGG" id="mcg:GL4_0179"/>
<keyword evidence="2" id="KW-1185">Reference proteome</keyword>
<organism evidence="1 2">
    <name type="scientific">Methyloceanibacter caenitepidi</name>
    <dbReference type="NCBI Taxonomy" id="1384459"/>
    <lineage>
        <taxon>Bacteria</taxon>
        <taxon>Pseudomonadati</taxon>
        <taxon>Pseudomonadota</taxon>
        <taxon>Alphaproteobacteria</taxon>
        <taxon>Hyphomicrobiales</taxon>
        <taxon>Hyphomicrobiaceae</taxon>
        <taxon>Methyloceanibacter</taxon>
    </lineage>
</organism>
<reference evidence="1 2" key="1">
    <citation type="submission" date="2014-09" db="EMBL/GenBank/DDBJ databases">
        <title>Genome sequencing of Methyloceanibacter caenitepidi Gela4.</title>
        <authorList>
            <person name="Takeuchi M."/>
            <person name="Susumu S."/>
            <person name="Kamagata Y."/>
            <person name="Oshima K."/>
            <person name="Hattori M."/>
            <person name="Iwasaki W."/>
        </authorList>
    </citation>
    <scope>NUCLEOTIDE SEQUENCE [LARGE SCALE GENOMIC DNA]</scope>
    <source>
        <strain evidence="1 2">Gela4</strain>
    </source>
</reference>
<dbReference type="HOGENOM" id="CLU_3312545_0_0_5"/>
<name>A0A0A8K0W9_9HYPH</name>
<dbReference type="Proteomes" id="UP000031643">
    <property type="component" value="Chromosome"/>
</dbReference>
<accession>A0A0A8K0W9</accession>
<evidence type="ECO:0000313" key="1">
    <source>
        <dbReference type="EMBL" id="BAQ15649.1"/>
    </source>
</evidence>